<organism evidence="1 2">
    <name type="scientific">Phocaeicola vulgatus</name>
    <name type="common">Bacteroides vulgatus</name>
    <dbReference type="NCBI Taxonomy" id="821"/>
    <lineage>
        <taxon>Bacteria</taxon>
        <taxon>Pseudomonadati</taxon>
        <taxon>Bacteroidota</taxon>
        <taxon>Bacteroidia</taxon>
        <taxon>Bacteroidales</taxon>
        <taxon>Bacteroidaceae</taxon>
        <taxon>Phocaeicola</taxon>
    </lineage>
</organism>
<evidence type="ECO:0000313" key="1">
    <source>
        <dbReference type="EMBL" id="RHD83105.1"/>
    </source>
</evidence>
<protein>
    <submittedName>
        <fullName evidence="1">Uncharacterized protein</fullName>
    </submittedName>
</protein>
<dbReference type="AlphaFoldDB" id="A0A414HEP8"/>
<comment type="caution">
    <text evidence="1">The sequence shown here is derived from an EMBL/GenBank/DDBJ whole genome shotgun (WGS) entry which is preliminary data.</text>
</comment>
<evidence type="ECO:0000313" key="2">
    <source>
        <dbReference type="Proteomes" id="UP000283429"/>
    </source>
</evidence>
<dbReference type="RefSeq" id="WP_101602734.1">
    <property type="nucleotide sequence ID" value="NZ_JADNJS010000059.1"/>
</dbReference>
<name>A0A414HEP8_PHOVU</name>
<gene>
    <name evidence="1" type="ORF">DW783_04705</name>
</gene>
<dbReference type="EMBL" id="QSJM01000010">
    <property type="protein sequence ID" value="RHD83105.1"/>
    <property type="molecule type" value="Genomic_DNA"/>
</dbReference>
<proteinExistence type="predicted"/>
<sequence>MIKNSYVIIIASPKLSQIRLDEVIGRRGLLVEDLSQNRETNRGGLVLLEESYLDEFLWFIPEESISYE</sequence>
<reference evidence="1 2" key="1">
    <citation type="submission" date="2018-08" db="EMBL/GenBank/DDBJ databases">
        <title>A genome reference for cultivated species of the human gut microbiota.</title>
        <authorList>
            <person name="Zou Y."/>
            <person name="Xue W."/>
            <person name="Luo G."/>
        </authorList>
    </citation>
    <scope>NUCLEOTIDE SEQUENCE [LARGE SCALE GENOMIC DNA]</scope>
    <source>
        <strain evidence="1 2">AM30-40</strain>
    </source>
</reference>
<dbReference type="Proteomes" id="UP000283429">
    <property type="component" value="Unassembled WGS sequence"/>
</dbReference>
<accession>A0A414HEP8</accession>